<evidence type="ECO:0000259" key="1">
    <source>
        <dbReference type="Pfam" id="PF14347"/>
    </source>
</evidence>
<evidence type="ECO:0000313" key="2">
    <source>
        <dbReference type="EMBL" id="QPJ61349.1"/>
    </source>
</evidence>
<feature type="domain" description="DUF4399" evidence="1">
    <location>
        <begin position="53"/>
        <end position="139"/>
    </location>
</feature>
<accession>A0A7T0BUS2</accession>
<dbReference type="Pfam" id="PF14347">
    <property type="entry name" value="DUF4399"/>
    <property type="match status" value="1"/>
</dbReference>
<gene>
    <name evidence="2" type="ORF">G3M70_05375</name>
</gene>
<dbReference type="Proteomes" id="UP000594688">
    <property type="component" value="Chromosome"/>
</dbReference>
<sequence length="140" mass="15642">MDKFLIHQFLLIPFMGGLLAITSPSRAYANEKKVIITEPENNSTVTNPFKVCMEALGLIVEPSDGDPYEGRGHHHILFSSLPKDLTRPLRRKEAIHLSKGEHCVSLNMEPGKHVIIALFSYGDHVPYKPAISDRILVTVN</sequence>
<reference evidence="2 3" key="1">
    <citation type="submission" date="2020-02" db="EMBL/GenBank/DDBJ databases">
        <title>Genomic and physiological characterization of two novel Nitrospinaceae genera.</title>
        <authorList>
            <person name="Mueller A.J."/>
            <person name="Jung M.-Y."/>
            <person name="Strachan C.R."/>
            <person name="Herbold C.W."/>
            <person name="Kirkegaard R.H."/>
            <person name="Daims H."/>
        </authorList>
    </citation>
    <scope>NUCLEOTIDE SEQUENCE [LARGE SCALE GENOMIC DNA]</scope>
    <source>
        <strain evidence="2">EB</strain>
    </source>
</reference>
<organism evidence="2 3">
    <name type="scientific">Candidatus Nitronauta litoralis</name>
    <dbReference type="NCBI Taxonomy" id="2705533"/>
    <lineage>
        <taxon>Bacteria</taxon>
        <taxon>Pseudomonadati</taxon>
        <taxon>Nitrospinota/Tectimicrobiota group</taxon>
        <taxon>Nitrospinota</taxon>
        <taxon>Nitrospinia</taxon>
        <taxon>Nitrospinales</taxon>
        <taxon>Nitrospinaceae</taxon>
        <taxon>Candidatus Nitronauta</taxon>
    </lineage>
</organism>
<dbReference type="AlphaFoldDB" id="A0A7T0BUS2"/>
<dbReference type="InterPro" id="IPR025512">
    <property type="entry name" value="DUF4399"/>
</dbReference>
<dbReference type="KEGG" id="nli:G3M70_05375"/>
<evidence type="ECO:0000313" key="3">
    <source>
        <dbReference type="Proteomes" id="UP000594688"/>
    </source>
</evidence>
<proteinExistence type="predicted"/>
<dbReference type="EMBL" id="CP048685">
    <property type="protein sequence ID" value="QPJ61349.1"/>
    <property type="molecule type" value="Genomic_DNA"/>
</dbReference>
<name>A0A7T0BUS2_9BACT</name>
<protein>
    <submittedName>
        <fullName evidence="2">DUF4399 domain-containing protein</fullName>
    </submittedName>
</protein>